<dbReference type="Gramene" id="OB07G24170.1">
    <property type="protein sequence ID" value="OB07G24170.1"/>
    <property type="gene ID" value="OB07G24170"/>
</dbReference>
<proteinExistence type="predicted"/>
<sequence length="75" mass="8497">MHYARRSPLFGFFSPIFDLVSVSECIQCCVSFMSSSSFQLNTLSRVLPVFVCARSGCEPGHELTCLTQRERVCKR</sequence>
<dbReference type="Proteomes" id="UP000006038">
    <property type="component" value="Chromosome 7"/>
</dbReference>
<keyword evidence="2" id="KW-1185">Reference proteome</keyword>
<dbReference type="EnsemblPlants" id="OB07G24170.1">
    <property type="protein sequence ID" value="OB07G24170.1"/>
    <property type="gene ID" value="OB07G24170"/>
</dbReference>
<dbReference type="HOGENOM" id="CLU_2675058_0_0_1"/>
<evidence type="ECO:0000313" key="1">
    <source>
        <dbReference type="EnsemblPlants" id="OB07G24170.1"/>
    </source>
</evidence>
<organism evidence="1">
    <name type="scientific">Oryza brachyantha</name>
    <name type="common">malo sina</name>
    <dbReference type="NCBI Taxonomy" id="4533"/>
    <lineage>
        <taxon>Eukaryota</taxon>
        <taxon>Viridiplantae</taxon>
        <taxon>Streptophyta</taxon>
        <taxon>Embryophyta</taxon>
        <taxon>Tracheophyta</taxon>
        <taxon>Spermatophyta</taxon>
        <taxon>Magnoliopsida</taxon>
        <taxon>Liliopsida</taxon>
        <taxon>Poales</taxon>
        <taxon>Poaceae</taxon>
        <taxon>BOP clade</taxon>
        <taxon>Oryzoideae</taxon>
        <taxon>Oryzeae</taxon>
        <taxon>Oryzinae</taxon>
        <taxon>Oryza</taxon>
    </lineage>
</organism>
<reference evidence="1" key="1">
    <citation type="journal article" date="2013" name="Nat. Commun.">
        <title>Whole-genome sequencing of Oryza brachyantha reveals mechanisms underlying Oryza genome evolution.</title>
        <authorList>
            <person name="Chen J."/>
            <person name="Huang Q."/>
            <person name="Gao D."/>
            <person name="Wang J."/>
            <person name="Lang Y."/>
            <person name="Liu T."/>
            <person name="Li B."/>
            <person name="Bai Z."/>
            <person name="Luis Goicoechea J."/>
            <person name="Liang C."/>
            <person name="Chen C."/>
            <person name="Zhang W."/>
            <person name="Sun S."/>
            <person name="Liao Y."/>
            <person name="Zhang X."/>
            <person name="Yang L."/>
            <person name="Song C."/>
            <person name="Wang M."/>
            <person name="Shi J."/>
            <person name="Liu G."/>
            <person name="Liu J."/>
            <person name="Zhou H."/>
            <person name="Zhou W."/>
            <person name="Yu Q."/>
            <person name="An N."/>
            <person name="Chen Y."/>
            <person name="Cai Q."/>
            <person name="Wang B."/>
            <person name="Liu B."/>
            <person name="Min J."/>
            <person name="Huang Y."/>
            <person name="Wu H."/>
            <person name="Li Z."/>
            <person name="Zhang Y."/>
            <person name="Yin Y."/>
            <person name="Song W."/>
            <person name="Jiang J."/>
            <person name="Jackson S.A."/>
            <person name="Wing R.A."/>
            <person name="Wang J."/>
            <person name="Chen M."/>
        </authorList>
    </citation>
    <scope>NUCLEOTIDE SEQUENCE [LARGE SCALE GENOMIC DNA]</scope>
    <source>
        <strain evidence="1">cv. IRGC 101232</strain>
    </source>
</reference>
<name>J3MLY5_ORYBR</name>
<evidence type="ECO:0000313" key="2">
    <source>
        <dbReference type="Proteomes" id="UP000006038"/>
    </source>
</evidence>
<dbReference type="AlphaFoldDB" id="J3MLY5"/>
<protein>
    <submittedName>
        <fullName evidence="1">Uncharacterized protein</fullName>
    </submittedName>
</protein>
<reference evidence="1" key="2">
    <citation type="submission" date="2013-04" db="UniProtKB">
        <authorList>
            <consortium name="EnsemblPlants"/>
        </authorList>
    </citation>
    <scope>IDENTIFICATION</scope>
</reference>
<accession>J3MLY5</accession>